<keyword evidence="5" id="KW-0864">Zinc transport</keyword>
<feature type="transmembrane region" description="Helical" evidence="9">
    <location>
        <begin position="117"/>
        <end position="138"/>
    </location>
</feature>
<dbReference type="InterPro" id="IPR002524">
    <property type="entry name" value="Cation_efflux"/>
</dbReference>
<evidence type="ECO:0000256" key="6">
    <source>
        <dbReference type="ARBA" id="ARBA00022989"/>
    </source>
</evidence>
<evidence type="ECO:0000313" key="12">
    <source>
        <dbReference type="EMBL" id="QOP41602.1"/>
    </source>
</evidence>
<protein>
    <submittedName>
        <fullName evidence="12">Cation transporter</fullName>
    </submittedName>
</protein>
<keyword evidence="7" id="KW-0406">Ion transport</keyword>
<feature type="domain" description="Cation efflux protein transmembrane" evidence="10">
    <location>
        <begin position="18"/>
        <end position="204"/>
    </location>
</feature>
<feature type="transmembrane region" description="Helical" evidence="9">
    <location>
        <begin position="83"/>
        <end position="105"/>
    </location>
</feature>
<dbReference type="Pfam" id="PF16916">
    <property type="entry name" value="ZT_dimer"/>
    <property type="match status" value="1"/>
</dbReference>
<feature type="transmembrane region" description="Helical" evidence="9">
    <location>
        <begin position="12"/>
        <end position="33"/>
    </location>
</feature>
<evidence type="ECO:0000256" key="3">
    <source>
        <dbReference type="ARBA" id="ARBA00022448"/>
    </source>
</evidence>
<dbReference type="InterPro" id="IPR058533">
    <property type="entry name" value="Cation_efflux_TM"/>
</dbReference>
<evidence type="ECO:0000256" key="8">
    <source>
        <dbReference type="ARBA" id="ARBA00023136"/>
    </source>
</evidence>
<reference evidence="12 13" key="1">
    <citation type="submission" date="2019-06" db="EMBL/GenBank/DDBJ databases">
        <title>Sulfurimonas gotlandica sp. nov., a chemoautotrophic and psychrotolerant epsilonproteobacterium isolated from a pelagic redoxcline, and an emended description of the genus Sulfurimonas.</title>
        <authorList>
            <person name="Wang S."/>
            <person name="Jiang L."/>
            <person name="Shao Z."/>
        </authorList>
    </citation>
    <scope>NUCLEOTIDE SEQUENCE [LARGE SCALE GENOMIC DNA]</scope>
    <source>
        <strain evidence="12 13">B2</strain>
    </source>
</reference>
<evidence type="ECO:0000256" key="9">
    <source>
        <dbReference type="SAM" id="Phobius"/>
    </source>
</evidence>
<organism evidence="12 13">
    <name type="scientific">Sulfurimonas marina</name>
    <dbReference type="NCBI Taxonomy" id="2590551"/>
    <lineage>
        <taxon>Bacteria</taxon>
        <taxon>Pseudomonadati</taxon>
        <taxon>Campylobacterota</taxon>
        <taxon>Epsilonproteobacteria</taxon>
        <taxon>Campylobacterales</taxon>
        <taxon>Sulfurimonadaceae</taxon>
        <taxon>Sulfurimonas</taxon>
    </lineage>
</organism>
<keyword evidence="6 9" id="KW-1133">Transmembrane helix</keyword>
<evidence type="ECO:0000256" key="1">
    <source>
        <dbReference type="ARBA" id="ARBA00004141"/>
    </source>
</evidence>
<dbReference type="EMBL" id="CP041165">
    <property type="protein sequence ID" value="QOP41602.1"/>
    <property type="molecule type" value="Genomic_DNA"/>
</dbReference>
<dbReference type="SUPFAM" id="SSF161111">
    <property type="entry name" value="Cation efflux protein transmembrane domain-like"/>
    <property type="match status" value="1"/>
</dbReference>
<feature type="transmembrane region" description="Helical" evidence="9">
    <location>
        <begin position="53"/>
        <end position="71"/>
    </location>
</feature>
<feature type="domain" description="Cation efflux protein cytoplasmic" evidence="11">
    <location>
        <begin position="211"/>
        <end position="285"/>
    </location>
</feature>
<keyword evidence="4 9" id="KW-0812">Transmembrane</keyword>
<dbReference type="KEGG" id="smax:FJR03_07505"/>
<evidence type="ECO:0000256" key="4">
    <source>
        <dbReference type="ARBA" id="ARBA00022692"/>
    </source>
</evidence>
<dbReference type="PANTHER" id="PTHR11562:SF17">
    <property type="entry name" value="RE54080P-RELATED"/>
    <property type="match status" value="1"/>
</dbReference>
<dbReference type="Pfam" id="PF01545">
    <property type="entry name" value="Cation_efflux"/>
    <property type="match status" value="1"/>
</dbReference>
<gene>
    <name evidence="12" type="ORF">FJR03_07505</name>
</gene>
<evidence type="ECO:0000256" key="7">
    <source>
        <dbReference type="ARBA" id="ARBA00023065"/>
    </source>
</evidence>
<evidence type="ECO:0000256" key="2">
    <source>
        <dbReference type="ARBA" id="ARBA00008873"/>
    </source>
</evidence>
<evidence type="ECO:0000256" key="5">
    <source>
        <dbReference type="ARBA" id="ARBA00022906"/>
    </source>
</evidence>
<dbReference type="GO" id="GO:0005385">
    <property type="term" value="F:zinc ion transmembrane transporter activity"/>
    <property type="evidence" value="ECO:0007669"/>
    <property type="project" value="TreeGrafter"/>
</dbReference>
<evidence type="ECO:0000313" key="13">
    <source>
        <dbReference type="Proteomes" id="UP000593910"/>
    </source>
</evidence>
<comment type="similarity">
    <text evidence="2">Belongs to the cation diffusion facilitator (CDF) transporter (TC 2.A.4) family. SLC30A subfamily.</text>
</comment>
<dbReference type="SUPFAM" id="SSF160240">
    <property type="entry name" value="Cation efflux protein cytoplasmic domain-like"/>
    <property type="match status" value="1"/>
</dbReference>
<evidence type="ECO:0000259" key="11">
    <source>
        <dbReference type="Pfam" id="PF16916"/>
    </source>
</evidence>
<dbReference type="GO" id="GO:0005886">
    <property type="term" value="C:plasma membrane"/>
    <property type="evidence" value="ECO:0007669"/>
    <property type="project" value="TreeGrafter"/>
</dbReference>
<accession>A0A7M1AYZ8</accession>
<proteinExistence type="inferred from homology"/>
<name>A0A7M1AYZ8_9BACT</name>
<dbReference type="Proteomes" id="UP000593910">
    <property type="component" value="Chromosome"/>
</dbReference>
<dbReference type="PANTHER" id="PTHR11562">
    <property type="entry name" value="CATION EFFLUX PROTEIN/ ZINC TRANSPORTER"/>
    <property type="match status" value="1"/>
</dbReference>
<dbReference type="AlphaFoldDB" id="A0A7M1AYZ8"/>
<dbReference type="RefSeq" id="WP_193112919.1">
    <property type="nucleotide sequence ID" value="NZ_CP041165.1"/>
</dbReference>
<keyword evidence="3" id="KW-0813">Transport</keyword>
<evidence type="ECO:0000259" key="10">
    <source>
        <dbReference type="Pfam" id="PF01545"/>
    </source>
</evidence>
<dbReference type="InterPro" id="IPR050681">
    <property type="entry name" value="CDF/SLC30A"/>
</dbReference>
<dbReference type="InterPro" id="IPR036837">
    <property type="entry name" value="Cation_efflux_CTD_sf"/>
</dbReference>
<dbReference type="Gene3D" id="1.20.1510.10">
    <property type="entry name" value="Cation efflux protein transmembrane domain"/>
    <property type="match status" value="1"/>
</dbReference>
<feature type="transmembrane region" description="Helical" evidence="9">
    <location>
        <begin position="150"/>
        <end position="176"/>
    </location>
</feature>
<keyword evidence="5" id="KW-0862">Zinc</keyword>
<sequence>MSHEHHHEVKNYNLAFGVGIALNIIFVIIEVIYGIAADSLALISDAGHNFSDVLSLLLAWGASVLATKSATFNRTYGFRKVTIFASLISALLLFFALGSIAIEALQRFREPTSVESLTVIVVALIGFFINTATALLFLKGQESDLNIRAAFLHMAADAAVSLGVAFVGIVLMFTNWNWLDPLVSLIIVSVILIGTWGLLRDSVFYALDFVPRDIDTQGIEQFFLENERVESIHDLHIWALSTTEIALTVHLVVNDEHLDNSFLHELDQQLHDRFKIEHATIQIESSIDKSLCEPKSRCEF</sequence>
<keyword evidence="13" id="KW-1185">Reference proteome</keyword>
<feature type="transmembrane region" description="Helical" evidence="9">
    <location>
        <begin position="182"/>
        <end position="199"/>
    </location>
</feature>
<dbReference type="InterPro" id="IPR027469">
    <property type="entry name" value="Cation_efflux_TMD_sf"/>
</dbReference>
<comment type="subcellular location">
    <subcellularLocation>
        <location evidence="1">Membrane</location>
        <topology evidence="1">Multi-pass membrane protein</topology>
    </subcellularLocation>
</comment>
<dbReference type="NCBIfam" id="TIGR01297">
    <property type="entry name" value="CDF"/>
    <property type="match status" value="1"/>
</dbReference>
<dbReference type="InterPro" id="IPR027470">
    <property type="entry name" value="Cation_efflux_CTD"/>
</dbReference>
<keyword evidence="8 9" id="KW-0472">Membrane</keyword>